<evidence type="ECO:0000313" key="2">
    <source>
        <dbReference type="EMBL" id="RPD64755.1"/>
    </source>
</evidence>
<reference evidence="2" key="1">
    <citation type="journal article" date="2018" name="Genome Biol. Evol.">
        <title>Genomics and development of Lentinus tigrinus, a white-rot wood-decaying mushroom with dimorphic fruiting bodies.</title>
        <authorList>
            <person name="Wu B."/>
            <person name="Xu Z."/>
            <person name="Knudson A."/>
            <person name="Carlson A."/>
            <person name="Chen N."/>
            <person name="Kovaka S."/>
            <person name="LaButti K."/>
            <person name="Lipzen A."/>
            <person name="Pennachio C."/>
            <person name="Riley R."/>
            <person name="Schakwitz W."/>
            <person name="Umezawa K."/>
            <person name="Ohm R.A."/>
            <person name="Grigoriev I.V."/>
            <person name="Nagy L.G."/>
            <person name="Gibbons J."/>
            <person name="Hibbett D."/>
        </authorList>
    </citation>
    <scope>NUCLEOTIDE SEQUENCE [LARGE SCALE GENOMIC DNA]</scope>
    <source>
        <strain evidence="2">ALCF2SS1-6</strain>
    </source>
</reference>
<dbReference type="EMBL" id="ML122253">
    <property type="protein sequence ID" value="RPD64755.1"/>
    <property type="molecule type" value="Genomic_DNA"/>
</dbReference>
<name>A0A5C2SLQ4_9APHY</name>
<evidence type="ECO:0000313" key="3">
    <source>
        <dbReference type="Proteomes" id="UP000313359"/>
    </source>
</evidence>
<sequence length="237" mass="25951">MARPASLLLLTPANVAGAFPVDDGVVDFTHVDTLQAVQVRPECKLKGGAQYSVDVTHLLHEGNTRVCQGTLSVDGHRQGEVVCKIGWGSQVIERLRKEAGLYRGKLASLQGRYVPTFIGLFKGETEEGVTACLVLTHEGERMQQSLHISGIDLRKRVMDALAAVHQAGVRHSDFGEHSIVIREDNTPMLVGFGGAEDHECHRGIDIRFYQPQPHHEAVACEEIYWACVVAAVWLPGV</sequence>
<accession>A0A5C2SLQ4</accession>
<dbReference type="SUPFAM" id="SSF56112">
    <property type="entry name" value="Protein kinase-like (PK-like)"/>
    <property type="match status" value="1"/>
</dbReference>
<protein>
    <recommendedName>
        <fullName evidence="4">Protein kinase domain-containing protein</fullName>
    </recommendedName>
</protein>
<evidence type="ECO:0008006" key="4">
    <source>
        <dbReference type="Google" id="ProtNLM"/>
    </source>
</evidence>
<dbReference type="AlphaFoldDB" id="A0A5C2SLQ4"/>
<organism evidence="2 3">
    <name type="scientific">Lentinus tigrinus ALCF2SS1-6</name>
    <dbReference type="NCBI Taxonomy" id="1328759"/>
    <lineage>
        <taxon>Eukaryota</taxon>
        <taxon>Fungi</taxon>
        <taxon>Dikarya</taxon>
        <taxon>Basidiomycota</taxon>
        <taxon>Agaricomycotina</taxon>
        <taxon>Agaricomycetes</taxon>
        <taxon>Polyporales</taxon>
        <taxon>Polyporaceae</taxon>
        <taxon>Lentinus</taxon>
    </lineage>
</organism>
<keyword evidence="3" id="KW-1185">Reference proteome</keyword>
<feature type="signal peptide" evidence="1">
    <location>
        <begin position="1"/>
        <end position="18"/>
    </location>
</feature>
<dbReference type="Proteomes" id="UP000313359">
    <property type="component" value="Unassembled WGS sequence"/>
</dbReference>
<dbReference type="STRING" id="1328759.A0A5C2SLQ4"/>
<proteinExistence type="predicted"/>
<keyword evidence="1" id="KW-0732">Signal</keyword>
<feature type="chain" id="PRO_5023133803" description="Protein kinase domain-containing protein" evidence="1">
    <location>
        <begin position="19"/>
        <end position="237"/>
    </location>
</feature>
<dbReference type="InterPro" id="IPR011009">
    <property type="entry name" value="Kinase-like_dom_sf"/>
</dbReference>
<dbReference type="OrthoDB" id="2740102at2759"/>
<evidence type="ECO:0000256" key="1">
    <source>
        <dbReference type="SAM" id="SignalP"/>
    </source>
</evidence>
<gene>
    <name evidence="2" type="ORF">L227DRAFT_583645</name>
</gene>
<dbReference type="Gene3D" id="1.10.510.10">
    <property type="entry name" value="Transferase(Phosphotransferase) domain 1"/>
    <property type="match status" value="1"/>
</dbReference>